<evidence type="ECO:0008006" key="2">
    <source>
        <dbReference type="Google" id="ProtNLM"/>
    </source>
</evidence>
<accession>A0A652YHZ9</accession>
<dbReference type="SUPFAM" id="SSF52540">
    <property type="entry name" value="P-loop containing nucleoside triphosphate hydrolases"/>
    <property type="match status" value="1"/>
</dbReference>
<protein>
    <recommendedName>
        <fullName evidence="2">MinD-like ATPase involved in chromosome partitioning or flagellar assembly</fullName>
    </recommendedName>
</protein>
<name>A0A652YHZ9_NOCGL</name>
<organism evidence="1">
    <name type="scientific">Nocardia globerula</name>
    <dbReference type="NCBI Taxonomy" id="1818"/>
    <lineage>
        <taxon>Bacteria</taxon>
        <taxon>Bacillati</taxon>
        <taxon>Actinomycetota</taxon>
        <taxon>Actinomycetes</taxon>
        <taxon>Mycobacteriales</taxon>
        <taxon>Nocardiaceae</taxon>
        <taxon>Nocardia</taxon>
    </lineage>
</organism>
<dbReference type="InterPro" id="IPR027417">
    <property type="entry name" value="P-loop_NTPase"/>
</dbReference>
<dbReference type="Gene3D" id="3.40.50.300">
    <property type="entry name" value="P-loop containing nucleotide triphosphate hydrolases"/>
    <property type="match status" value="1"/>
</dbReference>
<comment type="caution">
    <text evidence="1">The sequence shown here is derived from an EMBL/GenBank/DDBJ whole genome shotgun (WGS) entry which is preliminary data.</text>
</comment>
<proteinExistence type="predicted"/>
<dbReference type="AlphaFoldDB" id="A0A652YHZ9"/>
<reference evidence="1" key="1">
    <citation type="submission" date="2019-07" db="EMBL/GenBank/DDBJ databases">
        <title>Genomic Encyclopedia of Type Strains, Phase IV (KMG-IV): sequencing the most valuable type-strain genomes for metagenomic binning, comparative biology and taxonomic classification.</title>
        <authorList>
            <person name="Goeker M."/>
        </authorList>
    </citation>
    <scope>NUCLEOTIDE SEQUENCE</scope>
    <source>
        <strain evidence="1">DSM 44596</strain>
    </source>
</reference>
<sequence length="259" mass="26571">MSNVVSIRRVPSIAEPAKVAALVVAGSGGAAATTTTYGLATALRLGTGKNVTAVDSTTDGGNLLNRVGVGAVSADRSIDGLRSRMAVTSSGMVVVGSGDSGQMTDPAMVDMLLAGRDTARFYDVGTALRSSRLSPLIQSGAALVVVAPARSEPLSRMRSAMQWLASVYGQAVLDDTIVLVSHQMPSSPVDLAPIRDALAPRIAGFVEVPFDPELARPGIIDHRRLSASTIDAWTDALDVLGSLAAGSTDENSRSAGELA</sequence>
<gene>
    <name evidence="1" type="ORF">FNL38_11182</name>
</gene>
<dbReference type="EMBL" id="VNIQ01000011">
    <property type="protein sequence ID" value="TYQ00868.1"/>
    <property type="molecule type" value="Genomic_DNA"/>
</dbReference>
<evidence type="ECO:0000313" key="1">
    <source>
        <dbReference type="EMBL" id="TYQ00868.1"/>
    </source>
</evidence>